<reference evidence="6 7" key="1">
    <citation type="journal article" date="2019" name="Int. J. Syst. Evol. Microbiol.">
        <title>The Global Catalogue of Microorganisms (GCM) 10K type strain sequencing project: providing services to taxonomists for standard genome sequencing and annotation.</title>
        <authorList>
            <consortium name="The Broad Institute Genomics Platform"/>
            <consortium name="The Broad Institute Genome Sequencing Center for Infectious Disease"/>
            <person name="Wu L."/>
            <person name="Ma J."/>
        </authorList>
    </citation>
    <scope>NUCLEOTIDE SEQUENCE [LARGE SCALE GENOMIC DNA]</scope>
    <source>
        <strain evidence="6 7">JCM 3380</strain>
    </source>
</reference>
<keyword evidence="2 4" id="KW-0067">ATP-binding</keyword>
<keyword evidence="7" id="KW-1185">Reference proteome</keyword>
<dbReference type="Pfam" id="PF00012">
    <property type="entry name" value="HSP70"/>
    <property type="match status" value="1"/>
</dbReference>
<dbReference type="Proteomes" id="UP001500416">
    <property type="component" value="Unassembled WGS sequence"/>
</dbReference>
<comment type="caution">
    <text evidence="6">The sequence shown here is derived from an EMBL/GenBank/DDBJ whole genome shotgun (WGS) entry which is preliminary data.</text>
</comment>
<proteinExistence type="inferred from homology"/>
<dbReference type="Gene3D" id="3.30.420.40">
    <property type="match status" value="1"/>
</dbReference>
<dbReference type="SUPFAM" id="SSF53067">
    <property type="entry name" value="Actin-like ATPase domain"/>
    <property type="match status" value="1"/>
</dbReference>
<gene>
    <name evidence="6" type="ORF">GCM10010492_67130</name>
</gene>
<comment type="similarity">
    <text evidence="4">Belongs to the heat shock protein 70 family.</text>
</comment>
<dbReference type="PRINTS" id="PR00301">
    <property type="entry name" value="HEATSHOCK70"/>
</dbReference>
<evidence type="ECO:0000256" key="5">
    <source>
        <dbReference type="SAM" id="MobiDB-lite"/>
    </source>
</evidence>
<protein>
    <submittedName>
        <fullName evidence="6">Uncharacterized protein</fullName>
    </submittedName>
</protein>
<keyword evidence="3" id="KW-0143">Chaperone</keyword>
<name>A0ABN0UNW9_9PSEU</name>
<dbReference type="EMBL" id="BAAABU010000025">
    <property type="protein sequence ID" value="GAA0256790.1"/>
    <property type="molecule type" value="Genomic_DNA"/>
</dbReference>
<feature type="region of interest" description="Disordered" evidence="5">
    <location>
        <begin position="250"/>
        <end position="345"/>
    </location>
</feature>
<dbReference type="InterPro" id="IPR043129">
    <property type="entry name" value="ATPase_NBD"/>
</dbReference>
<evidence type="ECO:0000313" key="7">
    <source>
        <dbReference type="Proteomes" id="UP001500416"/>
    </source>
</evidence>
<feature type="compositionally biased region" description="Basic and acidic residues" evidence="5">
    <location>
        <begin position="297"/>
        <end position="312"/>
    </location>
</feature>
<dbReference type="PANTHER" id="PTHR19375">
    <property type="entry name" value="HEAT SHOCK PROTEIN 70KDA"/>
    <property type="match status" value="1"/>
</dbReference>
<evidence type="ECO:0000313" key="6">
    <source>
        <dbReference type="EMBL" id="GAA0256790.1"/>
    </source>
</evidence>
<keyword evidence="1 4" id="KW-0547">Nucleotide-binding</keyword>
<evidence type="ECO:0000256" key="2">
    <source>
        <dbReference type="ARBA" id="ARBA00022840"/>
    </source>
</evidence>
<evidence type="ECO:0000256" key="1">
    <source>
        <dbReference type="ARBA" id="ARBA00022741"/>
    </source>
</evidence>
<accession>A0ABN0UNW9</accession>
<dbReference type="SUPFAM" id="SSF100920">
    <property type="entry name" value="Heat shock protein 70kD (HSP70), peptide-binding domain"/>
    <property type="match status" value="1"/>
</dbReference>
<organism evidence="6 7">
    <name type="scientific">Saccharothrix mutabilis subsp. mutabilis</name>
    <dbReference type="NCBI Taxonomy" id="66855"/>
    <lineage>
        <taxon>Bacteria</taxon>
        <taxon>Bacillati</taxon>
        <taxon>Actinomycetota</taxon>
        <taxon>Actinomycetes</taxon>
        <taxon>Pseudonocardiales</taxon>
        <taxon>Pseudonocardiaceae</taxon>
        <taxon>Saccharothrix</taxon>
    </lineage>
</organism>
<dbReference type="Gene3D" id="3.90.640.10">
    <property type="entry name" value="Actin, Chain A, domain 4"/>
    <property type="match status" value="1"/>
</dbReference>
<evidence type="ECO:0000256" key="4">
    <source>
        <dbReference type="RuleBase" id="RU003322"/>
    </source>
</evidence>
<sequence>MIDLGGGTLDVAVVRLSGGVVEVRAATGENDLGGDDWDQRIAEWLMARFAEEHGVDLVEPHSVQRIRDAAVAAKLQLSRETQTTVNLTYLASSQSVPRHLMVTLTRSEFEGFTADLLDRCRVRIEQGLKMAEVGADELDDVLLVGGATRMPAAAALVRRLTGRDPVAGVDPDEATAAGAALQAGMLTADVREVAVLEVTPLALGVETAGTRTTIISANSAVPTKRSQVFTTTRNNQATAQVRLHQFAPMSRATTRSWRRAARPAARTTWSDLHRGHRGVRRQRGHPPPGPSGGRTTLGDDHRHRLPRDDRRCGPKAGSAVLGHRPRGRSTAAPWSSTPPAGVLRTPSDARHRLCRFGCRSETTGSDLVRAVPMSPAVRDVSPPGQHPEVLITALLRRGAAMREASDLAPALVVGREAVATAVAFARQVPGSQSILIRTLVELSTTQYEAGLLDDARKACSMAVSVVLDAGGGVPDSAVAELSEALIRVGTALATVNRNADAIGLLVAAFQILNLGRRRSERYAPSSWPQSICLAP</sequence>
<dbReference type="Gene3D" id="2.60.34.10">
    <property type="entry name" value="Substrate Binding Domain Of DNAk, Chain A, domain 1"/>
    <property type="match status" value="1"/>
</dbReference>
<dbReference type="InterPro" id="IPR013126">
    <property type="entry name" value="Hsp_70_fam"/>
</dbReference>
<dbReference type="InterPro" id="IPR029047">
    <property type="entry name" value="HSP70_peptide-bd_sf"/>
</dbReference>
<evidence type="ECO:0000256" key="3">
    <source>
        <dbReference type="ARBA" id="ARBA00023186"/>
    </source>
</evidence>
<feature type="compositionally biased region" description="Basic residues" evidence="5">
    <location>
        <begin position="274"/>
        <end position="284"/>
    </location>
</feature>